<dbReference type="GeneID" id="63830495"/>
<feature type="region of interest" description="Disordered" evidence="1">
    <location>
        <begin position="349"/>
        <end position="369"/>
    </location>
</feature>
<sequence>MRRLCILAPSAAHYLAGSAQLTSTSTHAGDGGPVAATPQEEGRWKDIVGGVPRHFPLICTIQRHLPTSKTRARAHAKHRTSVLYGSPFFSPFFSDQEPTRACFTITASLPQRGELITQACPIRRPLPRLIFTAHERADARKRWRPGDGDTTGGGRVGACTYLPDVSPSFDHPAPSADFALVGRRVRSMIQLPSVDTYGFNPSQADFAYGVVDDSHGQHGHAMYGVASGRSVRPSMSASSLSTSSSAANTPGGDGFGAGAGEADISRFAVGALAWTEVSLTLVPLCARRSLPFSPDFGFVQMNEHLSQYVKTPGDLLLHQELFETKQCPQKAERLVASLNQPSSSLAATCCGSDNSPSSASNGSPRERPEAACDEADARFCIIQASSRMHGGELNHYLSTVEVHSTDVRMKLSHLIADESRQLVLVQPLLPPSQSFSSFASSMLKPAPGRTTFIHHANMSTAVFPTLPPPLMPNPNSAPA</sequence>
<evidence type="ECO:0000256" key="1">
    <source>
        <dbReference type="SAM" id="MobiDB-lite"/>
    </source>
</evidence>
<dbReference type="AlphaFoldDB" id="A0A165B7W4"/>
<evidence type="ECO:0000313" key="2">
    <source>
        <dbReference type="EMBL" id="KZT00447.1"/>
    </source>
</evidence>
<accession>A0A165B7W4</accession>
<dbReference type="RefSeq" id="XP_040758187.1">
    <property type="nucleotide sequence ID" value="XM_040913467.1"/>
</dbReference>
<proteinExistence type="predicted"/>
<dbReference type="Proteomes" id="UP000076871">
    <property type="component" value="Unassembled WGS sequence"/>
</dbReference>
<gene>
    <name evidence="2" type="ORF">LAESUDRAFT_764585</name>
</gene>
<reference evidence="2 3" key="1">
    <citation type="journal article" date="2016" name="Mol. Biol. Evol.">
        <title>Comparative Genomics of Early-Diverging Mushroom-Forming Fungi Provides Insights into the Origins of Lignocellulose Decay Capabilities.</title>
        <authorList>
            <person name="Nagy L.G."/>
            <person name="Riley R."/>
            <person name="Tritt A."/>
            <person name="Adam C."/>
            <person name="Daum C."/>
            <person name="Floudas D."/>
            <person name="Sun H."/>
            <person name="Yadav J.S."/>
            <person name="Pangilinan J."/>
            <person name="Larsson K.H."/>
            <person name="Matsuura K."/>
            <person name="Barry K."/>
            <person name="Labutti K."/>
            <person name="Kuo R."/>
            <person name="Ohm R.A."/>
            <person name="Bhattacharya S.S."/>
            <person name="Shirouzu T."/>
            <person name="Yoshinaga Y."/>
            <person name="Martin F.M."/>
            <person name="Grigoriev I.V."/>
            <person name="Hibbett D.S."/>
        </authorList>
    </citation>
    <scope>NUCLEOTIDE SEQUENCE [LARGE SCALE GENOMIC DNA]</scope>
    <source>
        <strain evidence="2 3">93-53</strain>
    </source>
</reference>
<evidence type="ECO:0000313" key="3">
    <source>
        <dbReference type="Proteomes" id="UP000076871"/>
    </source>
</evidence>
<feature type="compositionally biased region" description="Low complexity" evidence="1">
    <location>
        <begin position="351"/>
        <end position="363"/>
    </location>
</feature>
<dbReference type="InParanoid" id="A0A165B7W4"/>
<keyword evidence="3" id="KW-1185">Reference proteome</keyword>
<dbReference type="EMBL" id="KV427685">
    <property type="protein sequence ID" value="KZT00447.1"/>
    <property type="molecule type" value="Genomic_DNA"/>
</dbReference>
<organism evidence="2 3">
    <name type="scientific">Laetiporus sulphureus 93-53</name>
    <dbReference type="NCBI Taxonomy" id="1314785"/>
    <lineage>
        <taxon>Eukaryota</taxon>
        <taxon>Fungi</taxon>
        <taxon>Dikarya</taxon>
        <taxon>Basidiomycota</taxon>
        <taxon>Agaricomycotina</taxon>
        <taxon>Agaricomycetes</taxon>
        <taxon>Polyporales</taxon>
        <taxon>Laetiporus</taxon>
    </lineage>
</organism>
<protein>
    <submittedName>
        <fullName evidence="2">Uncharacterized protein</fullName>
    </submittedName>
</protein>
<name>A0A165B7W4_9APHY</name>